<accession>A0A511AC21</accession>
<organism evidence="1 2">
    <name type="scientific">Microbacterium aerolatum</name>
    <dbReference type="NCBI Taxonomy" id="153731"/>
    <lineage>
        <taxon>Bacteria</taxon>
        <taxon>Bacillati</taxon>
        <taxon>Actinomycetota</taxon>
        <taxon>Actinomycetes</taxon>
        <taxon>Micrococcales</taxon>
        <taxon>Microbacteriaceae</taxon>
        <taxon>Microbacterium</taxon>
    </lineage>
</organism>
<gene>
    <name evidence="1" type="ORF">MAE01_08810</name>
</gene>
<keyword evidence="2" id="KW-1185">Reference proteome</keyword>
<evidence type="ECO:0000313" key="1">
    <source>
        <dbReference type="EMBL" id="GEK85705.1"/>
    </source>
</evidence>
<dbReference type="RefSeq" id="WP_147038334.1">
    <property type="nucleotide sequence ID" value="NZ_BJUW01000003.1"/>
</dbReference>
<evidence type="ECO:0000313" key="2">
    <source>
        <dbReference type="Proteomes" id="UP000321225"/>
    </source>
</evidence>
<dbReference type="EMBL" id="BJUW01000003">
    <property type="protein sequence ID" value="GEK85705.1"/>
    <property type="molecule type" value="Genomic_DNA"/>
</dbReference>
<proteinExistence type="predicted"/>
<sequence>MLFEGRSDILAFRALARRREAGLDAVELVELGGITNLRGKLRSLQADGRTAVLGLYDGAEERYVRGVLRDVGLIDDSTADLRTAGFFGCERDLEDEVIRAAGEEIILETLAARGELTRFRVFQGQPAQRGRSIEQQLHRFAGTAAGRKARFAADVIDAVLLERMPRPLTELLDAALRGR</sequence>
<dbReference type="OrthoDB" id="9152042at2"/>
<dbReference type="AlphaFoldDB" id="A0A511AC21"/>
<name>A0A511AC21_9MICO</name>
<dbReference type="Proteomes" id="UP000321225">
    <property type="component" value="Unassembled WGS sequence"/>
</dbReference>
<comment type="caution">
    <text evidence="1">The sequence shown here is derived from an EMBL/GenBank/DDBJ whole genome shotgun (WGS) entry which is preliminary data.</text>
</comment>
<evidence type="ECO:0008006" key="3">
    <source>
        <dbReference type="Google" id="ProtNLM"/>
    </source>
</evidence>
<reference evidence="1 2" key="1">
    <citation type="submission" date="2019-07" db="EMBL/GenBank/DDBJ databases">
        <title>Whole genome shotgun sequence of Microbacterium aerolatum NBRC 103071.</title>
        <authorList>
            <person name="Hosoyama A."/>
            <person name="Uohara A."/>
            <person name="Ohji S."/>
            <person name="Ichikawa N."/>
        </authorList>
    </citation>
    <scope>NUCLEOTIDE SEQUENCE [LARGE SCALE GENOMIC DNA]</scope>
    <source>
        <strain evidence="1 2">NBRC 103071</strain>
    </source>
</reference>
<protein>
    <recommendedName>
        <fullName evidence="3">ATP-dependent endonuclease</fullName>
    </recommendedName>
</protein>